<keyword evidence="5 7" id="KW-0472">Membrane</keyword>
<organism evidence="10 11">
    <name type="scientific">Neisseria bacilliformis ATCC BAA-1200</name>
    <dbReference type="NCBI Taxonomy" id="888742"/>
    <lineage>
        <taxon>Bacteria</taxon>
        <taxon>Pseudomonadati</taxon>
        <taxon>Pseudomonadota</taxon>
        <taxon>Betaproteobacteria</taxon>
        <taxon>Neisseriales</taxon>
        <taxon>Neisseriaceae</taxon>
        <taxon>Neisseria</taxon>
    </lineage>
</organism>
<keyword evidence="3 7" id="KW-0812">Transmembrane</keyword>
<dbReference type="NCBIfam" id="TIGR01667">
    <property type="entry name" value="YCCS_YHFK"/>
    <property type="match status" value="1"/>
</dbReference>
<feature type="transmembrane region" description="Helical" evidence="7">
    <location>
        <begin position="98"/>
        <end position="115"/>
    </location>
</feature>
<dbReference type="AlphaFoldDB" id="F2B9M3"/>
<reference evidence="10 11" key="1">
    <citation type="submission" date="2011-02" db="EMBL/GenBank/DDBJ databases">
        <authorList>
            <person name="Muzny D."/>
            <person name="Qin X."/>
            <person name="Deng J."/>
            <person name="Jiang H."/>
            <person name="Liu Y."/>
            <person name="Qu J."/>
            <person name="Song X.-Z."/>
            <person name="Zhang L."/>
            <person name="Thornton R."/>
            <person name="Coyle M."/>
            <person name="Francisco L."/>
            <person name="Jackson L."/>
            <person name="Javaid M."/>
            <person name="Korchina V."/>
            <person name="Kovar C."/>
            <person name="Mata R."/>
            <person name="Mathew T."/>
            <person name="Ngo R."/>
            <person name="Nguyen L."/>
            <person name="Nguyen N."/>
            <person name="Okwuonu G."/>
            <person name="Ongeri F."/>
            <person name="Pham C."/>
            <person name="Simmons D."/>
            <person name="Wilczek-Boney K."/>
            <person name="Hale W."/>
            <person name="Jakkamsetti A."/>
            <person name="Pham P."/>
            <person name="Ruth R."/>
            <person name="San Lucas F."/>
            <person name="Warren J."/>
            <person name="Zhang J."/>
            <person name="Zhao Z."/>
            <person name="Zhou C."/>
            <person name="Zhu D."/>
            <person name="Lee S."/>
            <person name="Bess C."/>
            <person name="Blankenburg K."/>
            <person name="Forbes L."/>
            <person name="Fu Q."/>
            <person name="Gubbala S."/>
            <person name="Hirani K."/>
            <person name="Jayaseelan J.C."/>
            <person name="Lara F."/>
            <person name="Munidasa M."/>
            <person name="Palculict T."/>
            <person name="Patil S."/>
            <person name="Pu L.-L."/>
            <person name="Saada N."/>
            <person name="Tang L."/>
            <person name="Weissenberger G."/>
            <person name="Zhu Y."/>
            <person name="Hemphill L."/>
            <person name="Shang Y."/>
            <person name="Youmans B."/>
            <person name="Ayvaz T."/>
            <person name="Ross M."/>
            <person name="Santibanez J."/>
            <person name="Aqrawi P."/>
            <person name="Gross S."/>
            <person name="Joshi V."/>
            <person name="Fowler G."/>
            <person name="Nazareth L."/>
            <person name="Reid J."/>
            <person name="Worley K."/>
            <person name="Petrosino J."/>
            <person name="Highlander S."/>
            <person name="Gibbs R."/>
        </authorList>
    </citation>
    <scope>NUCLEOTIDE SEQUENCE [LARGE SCALE GENOMIC DNA]</scope>
    <source>
        <strain evidence="10 11">ATCC BAA-1200</strain>
    </source>
</reference>
<sequence>MTFSLAGGVFGNKHRPHRILFGKRPSEKAAPAAPQLFQTALCARRRAVYNPPPFCPLCFGNAMKFKTPPVSGKVLAVLPPLLAVSIVALLVYRFRLQSVAIPLVLGVIAGGLVDLDNAFAGRLKNSAVSLAAFAVSSLAVQASLGHPAIFLPVMAALAFVFTMAGAVGLRYRTIAFGTLAVAVYTTLTHNPESASPWYLNPLMILCGAGLYSLCALAMHALLPHRTVQENTADAYEALGAYLDAKAGFFDPDETAALEERQIALAMANSRVIQAFNLCRSALFYRMRGQHRHPRTTRMLRYYFAAQDIHERASSSHISYRDAADKLKNTDLIFRFLRLMELQAQACRDIAESLRDNRVYEPDPRLARARRGLKQSAAHYAAAHAGAPETPLLQRLSGNLQNINHRLSTLDSGLDENPSADQRIAHHDSAKLRDALKSIAAQLNPQSATFRHAVRMSLLVLVCGLIVETLNLNFGYWILLTAVFVCQPNHSATQSRLKQRITGTLGGVLVGSLMPYFTQSLEAKLMVMSAGVALFFLFRANKYSYSTFFITIQALISFSIAGYDITQALPMRMADTVIGCLLAWAAVSYIWPDWHYLQLGKTGAAAVSADAGYLRAVLVQLEHGGGDNVAYRAARRLAHERAAALSSTLSDMSGEPEKYGTRLHDGFRLLKINYSLIGYISALGAYRDTLSRDESHQTFLRQWFPAADAVCTLAAELPELPEDTFAQRLADTRAALSALTPDSEQAHVLTQQITATADLLQPARESLHGKARPAPVPQAAEAV</sequence>
<keyword evidence="4 7" id="KW-1133">Transmembrane helix</keyword>
<feature type="transmembrane region" description="Helical" evidence="7">
    <location>
        <begin position="202"/>
        <end position="222"/>
    </location>
</feature>
<dbReference type="HOGENOM" id="CLU_013315_1_0_4"/>
<dbReference type="InterPro" id="IPR049453">
    <property type="entry name" value="Memb_transporter_dom"/>
</dbReference>
<dbReference type="PANTHER" id="PTHR30509">
    <property type="entry name" value="P-HYDROXYBENZOIC ACID EFFLUX PUMP SUBUNIT-RELATED"/>
    <property type="match status" value="1"/>
</dbReference>
<dbReference type="EMBL" id="AFAY01000007">
    <property type="protein sequence ID" value="EGF11809.1"/>
    <property type="molecule type" value="Genomic_DNA"/>
</dbReference>
<keyword evidence="11" id="KW-1185">Reference proteome</keyword>
<comment type="similarity">
    <text evidence="6">Belongs to the YccS/YhfK family.</text>
</comment>
<dbReference type="InterPro" id="IPR010020">
    <property type="entry name" value="Integral_membrane_YCCS_YHJK"/>
</dbReference>
<evidence type="ECO:0000256" key="6">
    <source>
        <dbReference type="ARBA" id="ARBA00043993"/>
    </source>
</evidence>
<evidence type="ECO:0000313" key="10">
    <source>
        <dbReference type="EMBL" id="EGF11809.1"/>
    </source>
</evidence>
<proteinExistence type="inferred from homology"/>
<evidence type="ECO:0000313" key="11">
    <source>
        <dbReference type="Proteomes" id="UP000004105"/>
    </source>
</evidence>
<gene>
    <name evidence="10" type="ORF">HMPREF9123_0446</name>
</gene>
<feature type="transmembrane region" description="Helical" evidence="7">
    <location>
        <begin position="149"/>
        <end position="167"/>
    </location>
</feature>
<evidence type="ECO:0000256" key="3">
    <source>
        <dbReference type="ARBA" id="ARBA00022692"/>
    </source>
</evidence>
<comment type="caution">
    <text evidence="10">The sequence shown here is derived from an EMBL/GenBank/DDBJ whole genome shotgun (WGS) entry which is preliminary data.</text>
</comment>
<dbReference type="STRING" id="267212.GCA_001063965_01339"/>
<evidence type="ECO:0000256" key="4">
    <source>
        <dbReference type="ARBA" id="ARBA00022989"/>
    </source>
</evidence>
<feature type="transmembrane region" description="Helical" evidence="7">
    <location>
        <begin position="457"/>
        <end position="478"/>
    </location>
</feature>
<dbReference type="Pfam" id="PF12805">
    <property type="entry name" value="FUSC-like"/>
    <property type="match status" value="1"/>
</dbReference>
<dbReference type="InterPro" id="IPR010019">
    <property type="entry name" value="Integral_membrane_YccS"/>
</dbReference>
<feature type="transmembrane region" description="Helical" evidence="7">
    <location>
        <begin position="524"/>
        <end position="540"/>
    </location>
</feature>
<comment type="subcellular location">
    <subcellularLocation>
        <location evidence="1">Cell membrane</location>
        <topology evidence="1">Multi-pass membrane protein</topology>
    </subcellularLocation>
</comment>
<dbReference type="PANTHER" id="PTHR30509:SF8">
    <property type="entry name" value="INNER MEMBRANE PROTEIN YCCS"/>
    <property type="match status" value="1"/>
</dbReference>
<name>F2B9M3_9NEIS</name>
<dbReference type="InterPro" id="IPR032692">
    <property type="entry name" value="YccS_N"/>
</dbReference>
<evidence type="ECO:0000256" key="1">
    <source>
        <dbReference type="ARBA" id="ARBA00004651"/>
    </source>
</evidence>
<feature type="transmembrane region" description="Helical" evidence="7">
    <location>
        <begin position="174"/>
        <end position="190"/>
    </location>
</feature>
<protein>
    <submittedName>
        <fullName evidence="10">YccS/YhfK family integral membrane protein</fullName>
    </submittedName>
</protein>
<evidence type="ECO:0000259" key="9">
    <source>
        <dbReference type="Pfam" id="PF13515"/>
    </source>
</evidence>
<evidence type="ECO:0000259" key="8">
    <source>
        <dbReference type="Pfam" id="PF12805"/>
    </source>
</evidence>
<accession>F2B9M3</accession>
<dbReference type="Proteomes" id="UP000004105">
    <property type="component" value="Unassembled WGS sequence"/>
</dbReference>
<evidence type="ECO:0000256" key="2">
    <source>
        <dbReference type="ARBA" id="ARBA00022475"/>
    </source>
</evidence>
<dbReference type="NCBIfam" id="TIGR01666">
    <property type="entry name" value="YCCS"/>
    <property type="match status" value="1"/>
</dbReference>
<dbReference type="Pfam" id="PF13515">
    <property type="entry name" value="FUSC_2"/>
    <property type="match status" value="1"/>
</dbReference>
<evidence type="ECO:0000256" key="5">
    <source>
        <dbReference type="ARBA" id="ARBA00023136"/>
    </source>
</evidence>
<feature type="domain" description="Integral membrane protein YccS N-terminal" evidence="8">
    <location>
        <begin position="127"/>
        <end position="406"/>
    </location>
</feature>
<feature type="domain" description="Integral membrane bound transporter" evidence="9">
    <location>
        <begin position="462"/>
        <end position="584"/>
    </location>
</feature>
<dbReference type="GO" id="GO:0005886">
    <property type="term" value="C:plasma membrane"/>
    <property type="evidence" value="ECO:0007669"/>
    <property type="project" value="UniProtKB-SubCell"/>
</dbReference>
<evidence type="ECO:0000256" key="7">
    <source>
        <dbReference type="SAM" id="Phobius"/>
    </source>
</evidence>
<feature type="transmembrane region" description="Helical" evidence="7">
    <location>
        <begin position="74"/>
        <end position="92"/>
    </location>
</feature>
<feature type="transmembrane region" description="Helical" evidence="7">
    <location>
        <begin position="546"/>
        <end position="565"/>
    </location>
</feature>
<keyword evidence="2" id="KW-1003">Cell membrane</keyword>